<protein>
    <recommendedName>
        <fullName evidence="3">Alpha,alpha-trehalase</fullName>
    </recommendedName>
</protein>
<name>A0ABS6VV79_9GAMM</name>
<evidence type="ECO:0008006" key="3">
    <source>
        <dbReference type="Google" id="ProtNLM"/>
    </source>
</evidence>
<dbReference type="EMBL" id="JAHWDQ010000004">
    <property type="protein sequence ID" value="MBW2942245.1"/>
    <property type="molecule type" value="Genomic_DNA"/>
</dbReference>
<keyword evidence="2" id="KW-1185">Reference proteome</keyword>
<organism evidence="1 2">
    <name type="scientific">Zhongshania aquimaris</name>
    <dbReference type="NCBI Taxonomy" id="2857107"/>
    <lineage>
        <taxon>Bacteria</taxon>
        <taxon>Pseudomonadati</taxon>
        <taxon>Pseudomonadota</taxon>
        <taxon>Gammaproteobacteria</taxon>
        <taxon>Cellvibrionales</taxon>
        <taxon>Spongiibacteraceae</taxon>
        <taxon>Zhongshania</taxon>
    </lineage>
</organism>
<evidence type="ECO:0000313" key="2">
    <source>
        <dbReference type="Proteomes" id="UP001166291"/>
    </source>
</evidence>
<sequence>MTLSQLLEFEWRVADKATLGVSGITAIEARVAHATRLRKSQRYPEIPSVNELHLPDSAPAKTVIPSLASPGLSSPLVEEARIIGLYDDYKPISDFTMRSVDENFTKHWARKFALVDSRGAERRRDVLKAYIDSAYGPEEPLSIAPNGLFKQRVTLQHSDILIVNAFDYVEAHWSKLCKLSSGVASGSLIPTPYPFLIPAGRFLESYYWDTGFSIDGLILTGRLELAQMQAENLLEQIRHFGFVPNGNRDYYLTRSQPPLSSRLVRSVVEATQRKAKESNDKLLSEKLRHWVSDRAVPLLAGEFDNFWSDENRRFDRSYGLHRHWDELDVERPERYGKDDEALLGKSLRDVRAMAESGLDFTEIFNGDSARNEITNFAPVLLNALLAGFASDVAWLSRFCGLAYEYERFTAIASARRSSIDRHLWDEKAGYYRSLNLSNKQFSPGVDFTTFAPLYVGVASKRQARLVAMSSSELLRHGGLASNTVRPTVHQWDGGNGWAPAQMMAVAGFLNYGYTEQAKDIANRWTRTLAEIFHRHGGFYERIDVEHCDLPESNRHQYPVQEGFLWTNASFVWMLNKVLGFELIHASDEIAAVVGFD</sequence>
<evidence type="ECO:0000313" key="1">
    <source>
        <dbReference type="EMBL" id="MBW2942245.1"/>
    </source>
</evidence>
<dbReference type="InterPro" id="IPR001661">
    <property type="entry name" value="Glyco_hydro_37"/>
</dbReference>
<accession>A0ABS6VV79</accession>
<dbReference type="PANTHER" id="PTHR23403">
    <property type="entry name" value="TREHALASE"/>
    <property type="match status" value="1"/>
</dbReference>
<gene>
    <name evidence="1" type="ORF">KXJ70_15725</name>
</gene>
<dbReference type="RefSeq" id="WP_219044482.1">
    <property type="nucleotide sequence ID" value="NZ_JAHWDQ010000004.1"/>
</dbReference>
<proteinExistence type="predicted"/>
<dbReference type="Pfam" id="PF01204">
    <property type="entry name" value="Trehalase"/>
    <property type="match status" value="1"/>
</dbReference>
<dbReference type="Proteomes" id="UP001166291">
    <property type="component" value="Unassembled WGS sequence"/>
</dbReference>
<reference evidence="1" key="1">
    <citation type="submission" date="2021-07" db="EMBL/GenBank/DDBJ databases">
        <title>Zhongshania sp. CAU 1632 isolated from seawater.</title>
        <authorList>
            <person name="Kim W."/>
        </authorList>
    </citation>
    <scope>NUCLEOTIDE SEQUENCE</scope>
    <source>
        <strain evidence="1">CAU 1632</strain>
    </source>
</reference>
<comment type="caution">
    <text evidence="1">The sequence shown here is derived from an EMBL/GenBank/DDBJ whole genome shotgun (WGS) entry which is preliminary data.</text>
</comment>
<dbReference type="PANTHER" id="PTHR23403:SF1">
    <property type="entry name" value="TREHALASE"/>
    <property type="match status" value="1"/>
</dbReference>